<evidence type="ECO:0000259" key="3">
    <source>
        <dbReference type="PROSITE" id="PS50112"/>
    </source>
</evidence>
<dbReference type="CDD" id="cd00156">
    <property type="entry name" value="REC"/>
    <property type="match status" value="2"/>
</dbReference>
<dbReference type="Gene3D" id="3.20.20.450">
    <property type="entry name" value="EAL domain"/>
    <property type="match status" value="1"/>
</dbReference>
<dbReference type="InterPro" id="IPR013767">
    <property type="entry name" value="PAS_fold"/>
</dbReference>
<dbReference type="InterPro" id="IPR001633">
    <property type="entry name" value="EAL_dom"/>
</dbReference>
<dbReference type="Gene3D" id="3.40.50.2300">
    <property type="match status" value="2"/>
</dbReference>
<dbReference type="GO" id="GO:0003824">
    <property type="term" value="F:catalytic activity"/>
    <property type="evidence" value="ECO:0007669"/>
    <property type="project" value="UniProtKB-ARBA"/>
</dbReference>
<feature type="domain" description="Response regulatory" evidence="2">
    <location>
        <begin position="7"/>
        <end position="125"/>
    </location>
</feature>
<feature type="domain" description="PAS" evidence="3">
    <location>
        <begin position="278"/>
        <end position="332"/>
    </location>
</feature>
<evidence type="ECO:0000256" key="1">
    <source>
        <dbReference type="PROSITE-ProRule" id="PRU00169"/>
    </source>
</evidence>
<dbReference type="Pfam" id="PF00072">
    <property type="entry name" value="Response_reg"/>
    <property type="match status" value="2"/>
</dbReference>
<dbReference type="PROSITE" id="PS50883">
    <property type="entry name" value="EAL"/>
    <property type="match status" value="1"/>
</dbReference>
<dbReference type="InterPro" id="IPR000014">
    <property type="entry name" value="PAS"/>
</dbReference>
<name>A0A1M6BHN5_MALRU</name>
<dbReference type="Gene3D" id="3.30.450.20">
    <property type="entry name" value="PAS domain"/>
    <property type="match status" value="1"/>
</dbReference>
<gene>
    <name evidence="6" type="ORF">SAMN02745165_00186</name>
</gene>
<dbReference type="SUPFAM" id="SSF55785">
    <property type="entry name" value="PYP-like sensor domain (PAS domain)"/>
    <property type="match status" value="1"/>
</dbReference>
<dbReference type="CDD" id="cd00130">
    <property type="entry name" value="PAS"/>
    <property type="match status" value="1"/>
</dbReference>
<evidence type="ECO:0000259" key="2">
    <source>
        <dbReference type="PROSITE" id="PS50110"/>
    </source>
</evidence>
<dbReference type="SUPFAM" id="SSF52172">
    <property type="entry name" value="CheY-like"/>
    <property type="match status" value="2"/>
</dbReference>
<feature type="domain" description="Response regulatory" evidence="2">
    <location>
        <begin position="136"/>
        <end position="249"/>
    </location>
</feature>
<evidence type="ECO:0000259" key="5">
    <source>
        <dbReference type="PROSITE" id="PS50887"/>
    </source>
</evidence>
<evidence type="ECO:0000259" key="4">
    <source>
        <dbReference type="PROSITE" id="PS50883"/>
    </source>
</evidence>
<feature type="domain" description="EAL" evidence="4">
    <location>
        <begin position="582"/>
        <end position="832"/>
    </location>
</feature>
<dbReference type="PROSITE" id="PS50110">
    <property type="entry name" value="RESPONSE_REGULATORY"/>
    <property type="match status" value="2"/>
</dbReference>
<dbReference type="InterPro" id="IPR043128">
    <property type="entry name" value="Rev_trsase/Diguanyl_cyclase"/>
</dbReference>
<dbReference type="PROSITE" id="PS50112">
    <property type="entry name" value="PAS"/>
    <property type="match status" value="1"/>
</dbReference>
<dbReference type="CDD" id="cd01949">
    <property type="entry name" value="GGDEF"/>
    <property type="match status" value="1"/>
</dbReference>
<keyword evidence="1" id="KW-0597">Phosphoprotein</keyword>
<dbReference type="InterPro" id="IPR035919">
    <property type="entry name" value="EAL_sf"/>
</dbReference>
<dbReference type="Gene3D" id="3.30.70.270">
    <property type="match status" value="1"/>
</dbReference>
<dbReference type="InterPro" id="IPR029787">
    <property type="entry name" value="Nucleotide_cyclase"/>
</dbReference>
<dbReference type="SMART" id="SM00448">
    <property type="entry name" value="REC"/>
    <property type="match status" value="2"/>
</dbReference>
<proteinExistence type="predicted"/>
<dbReference type="NCBIfam" id="TIGR00254">
    <property type="entry name" value="GGDEF"/>
    <property type="match status" value="1"/>
</dbReference>
<dbReference type="RefSeq" id="WP_072904867.1">
    <property type="nucleotide sequence ID" value="NZ_FQZT01000001.1"/>
</dbReference>
<dbReference type="GO" id="GO:0006355">
    <property type="term" value="P:regulation of DNA-templated transcription"/>
    <property type="evidence" value="ECO:0007669"/>
    <property type="project" value="InterPro"/>
</dbReference>
<dbReference type="InterPro" id="IPR052155">
    <property type="entry name" value="Biofilm_reg_signaling"/>
</dbReference>
<dbReference type="CDD" id="cd01948">
    <property type="entry name" value="EAL"/>
    <property type="match status" value="1"/>
</dbReference>
<dbReference type="OrthoDB" id="9759431at2"/>
<sequence>MKSTNSEVLVVNEDVATRQAVCRNLGVSLDRVVEAETGLEAIQVLQTVPIRLVVMDADIGEIDGWRLTRLIRSGIYRCESKVPIILVTKNWCERVTRITAREFGINHLLCSDNLSHLPELVESSLVGPMTGLLSPRLLVVEDNIDNAELVKRILRNRFSVELATDGTTGLAAWLEGRHDLVLLDVMLPGISGPEILEAILRIDPKQPVVIMTAHSTMELAQEMVSKGAVDFVSKPFRAEQLRKVCELASCREDYLVSQSQFAARLHELQERTEEYRKVSEEHQRLLDNLSTVILKLDSAGCIVFLSQAWTRLTGYSIESSLGQKLTSYLGPDILLRQSNNLKKLFRLLAGELHQCELEIPLRTSHEDILWLACKLDAISEDDAGLTFFGYLDDISKRKQAQQQLEFLAMHDYLTGVNNRHYFDKVIEQMNASAARDRESHALLYIDLDHFKVVNDTFGHNHGDIVLQDIASLLRSRVRKSDVLCRIGGDEFAVLVHKCAPGHAKKTADLLRALVHGYRYSHAGQQVATSCSIGISEIDGKADTSNDYMKQADMALYVAKRRGRNMVHCYHPEDRESADLRASISWASRFRQALEEDRIFLLFQPVMHIASGSVAYYEALVRLRLPDLGVVSPAAFIPALEESGDMPLLDHWVISRCIELLRQYPSLQQVAINLSAQAFRDEKLVTLVKQLLLQHQVEPQRIIFELTESASMSNVIATQQMIEQLQKIGCSFSLDDFGTGFSTFSYLKQFPAQSVKVDGSFITQVDVSREDQAVVRAITQVASALGKQTVAEYVEEKRVFDMLPKLGIDYAQGYFVGRPIAIEEILQTDEQNCCARL</sequence>
<dbReference type="Pfam" id="PF00989">
    <property type="entry name" value="PAS"/>
    <property type="match status" value="1"/>
</dbReference>
<dbReference type="GO" id="GO:0000160">
    <property type="term" value="P:phosphorelay signal transduction system"/>
    <property type="evidence" value="ECO:0007669"/>
    <property type="project" value="InterPro"/>
</dbReference>
<dbReference type="PANTHER" id="PTHR44757:SF2">
    <property type="entry name" value="BIOFILM ARCHITECTURE MAINTENANCE PROTEIN MBAA"/>
    <property type="match status" value="1"/>
</dbReference>
<dbReference type="PANTHER" id="PTHR44757">
    <property type="entry name" value="DIGUANYLATE CYCLASE DGCP"/>
    <property type="match status" value="1"/>
</dbReference>
<keyword evidence="7" id="KW-1185">Reference proteome</keyword>
<dbReference type="FunFam" id="3.30.70.270:FF:000001">
    <property type="entry name" value="Diguanylate cyclase domain protein"/>
    <property type="match status" value="1"/>
</dbReference>
<dbReference type="NCBIfam" id="TIGR00229">
    <property type="entry name" value="sensory_box"/>
    <property type="match status" value="1"/>
</dbReference>
<dbReference type="SUPFAM" id="SSF141868">
    <property type="entry name" value="EAL domain-like"/>
    <property type="match status" value="1"/>
</dbReference>
<dbReference type="InterPro" id="IPR035965">
    <property type="entry name" value="PAS-like_dom_sf"/>
</dbReference>
<feature type="domain" description="GGDEF" evidence="5">
    <location>
        <begin position="438"/>
        <end position="571"/>
    </location>
</feature>
<dbReference type="Proteomes" id="UP000184171">
    <property type="component" value="Unassembled WGS sequence"/>
</dbReference>
<dbReference type="AlphaFoldDB" id="A0A1M6BHN5"/>
<accession>A0A1M6BHN5</accession>
<organism evidence="6 7">
    <name type="scientific">Malonomonas rubra DSM 5091</name>
    <dbReference type="NCBI Taxonomy" id="1122189"/>
    <lineage>
        <taxon>Bacteria</taxon>
        <taxon>Pseudomonadati</taxon>
        <taxon>Thermodesulfobacteriota</taxon>
        <taxon>Desulfuromonadia</taxon>
        <taxon>Desulfuromonadales</taxon>
        <taxon>Geopsychrobacteraceae</taxon>
        <taxon>Malonomonas</taxon>
    </lineage>
</organism>
<feature type="modified residue" description="4-aspartylphosphate" evidence="1">
    <location>
        <position position="184"/>
    </location>
</feature>
<dbReference type="PROSITE" id="PS50887">
    <property type="entry name" value="GGDEF"/>
    <property type="match status" value="1"/>
</dbReference>
<evidence type="ECO:0000313" key="6">
    <source>
        <dbReference type="EMBL" id="SHI48244.1"/>
    </source>
</evidence>
<dbReference type="EMBL" id="FQZT01000001">
    <property type="protein sequence ID" value="SHI48244.1"/>
    <property type="molecule type" value="Genomic_DNA"/>
</dbReference>
<dbReference type="STRING" id="1122189.SAMN02745165_00186"/>
<dbReference type="InterPro" id="IPR000160">
    <property type="entry name" value="GGDEF_dom"/>
</dbReference>
<dbReference type="InterPro" id="IPR011006">
    <property type="entry name" value="CheY-like_superfamily"/>
</dbReference>
<protein>
    <submittedName>
        <fullName evidence="6">PAS domain S-box-containing protein/diguanylate cyclase (GGDEF) domain-containing protein</fullName>
    </submittedName>
</protein>
<dbReference type="SUPFAM" id="SSF55073">
    <property type="entry name" value="Nucleotide cyclase"/>
    <property type="match status" value="1"/>
</dbReference>
<dbReference type="SMART" id="SM00091">
    <property type="entry name" value="PAS"/>
    <property type="match status" value="1"/>
</dbReference>
<feature type="modified residue" description="4-aspartylphosphate" evidence="1">
    <location>
        <position position="56"/>
    </location>
</feature>
<evidence type="ECO:0000313" key="7">
    <source>
        <dbReference type="Proteomes" id="UP000184171"/>
    </source>
</evidence>
<dbReference type="Pfam" id="PF00990">
    <property type="entry name" value="GGDEF"/>
    <property type="match status" value="1"/>
</dbReference>
<reference evidence="6 7" key="1">
    <citation type="submission" date="2016-11" db="EMBL/GenBank/DDBJ databases">
        <authorList>
            <person name="Jaros S."/>
            <person name="Januszkiewicz K."/>
            <person name="Wedrychowicz H."/>
        </authorList>
    </citation>
    <scope>NUCLEOTIDE SEQUENCE [LARGE SCALE GENOMIC DNA]</scope>
    <source>
        <strain evidence="6 7">DSM 5091</strain>
    </source>
</reference>
<dbReference type="InterPro" id="IPR001789">
    <property type="entry name" value="Sig_transdc_resp-reg_receiver"/>
</dbReference>
<dbReference type="SMART" id="SM00267">
    <property type="entry name" value="GGDEF"/>
    <property type="match status" value="1"/>
</dbReference>
<dbReference type="Pfam" id="PF00563">
    <property type="entry name" value="EAL"/>
    <property type="match status" value="1"/>
</dbReference>
<dbReference type="SMART" id="SM00052">
    <property type="entry name" value="EAL"/>
    <property type="match status" value="1"/>
</dbReference>